<feature type="compositionally biased region" description="Low complexity" evidence="1">
    <location>
        <begin position="103"/>
        <end position="117"/>
    </location>
</feature>
<sequence>MLAGSGPVSSPAKGHVPPLHHPCVNPPQLIYREALISFSLCQKPELESTSKRAWDVVQSEIWLLSCYRREGVGGVQPTLGSGLPVMVFSSSWRCGQFPWEYQPGLSSDGSPSLSSTSFTGRENQTPQLEPQPAATRPHSLDSACTPSHPATAPSTTTPQHPAPPQHPAQQHTSPQNPASSRTAV</sequence>
<dbReference type="Proteomes" id="UP001331515">
    <property type="component" value="Unassembled WGS sequence"/>
</dbReference>
<evidence type="ECO:0000313" key="2">
    <source>
        <dbReference type="EMBL" id="KAK5904036.1"/>
    </source>
</evidence>
<accession>A0AAN8CH27</accession>
<dbReference type="EMBL" id="JAURVH010001531">
    <property type="protein sequence ID" value="KAK5904036.1"/>
    <property type="molecule type" value="Genomic_DNA"/>
</dbReference>
<protein>
    <submittedName>
        <fullName evidence="2">Uncharacterized protein</fullName>
    </submittedName>
</protein>
<organism evidence="2 3">
    <name type="scientific">Champsocephalus gunnari</name>
    <name type="common">Mackerel icefish</name>
    <dbReference type="NCBI Taxonomy" id="52237"/>
    <lineage>
        <taxon>Eukaryota</taxon>
        <taxon>Metazoa</taxon>
        <taxon>Chordata</taxon>
        <taxon>Craniata</taxon>
        <taxon>Vertebrata</taxon>
        <taxon>Euteleostomi</taxon>
        <taxon>Actinopterygii</taxon>
        <taxon>Neopterygii</taxon>
        <taxon>Teleostei</taxon>
        <taxon>Neoteleostei</taxon>
        <taxon>Acanthomorphata</taxon>
        <taxon>Eupercaria</taxon>
        <taxon>Perciformes</taxon>
        <taxon>Notothenioidei</taxon>
        <taxon>Channichthyidae</taxon>
        <taxon>Champsocephalus</taxon>
    </lineage>
</organism>
<proteinExistence type="predicted"/>
<gene>
    <name evidence="2" type="ORF">CgunFtcFv8_007762</name>
</gene>
<keyword evidence="3" id="KW-1185">Reference proteome</keyword>
<feature type="compositionally biased region" description="Polar residues" evidence="1">
    <location>
        <begin position="118"/>
        <end position="128"/>
    </location>
</feature>
<reference evidence="2 3" key="1">
    <citation type="journal article" date="2023" name="Mol. Biol. Evol.">
        <title>Genomics of Secondarily Temperate Adaptation in the Only Non-Antarctic Icefish.</title>
        <authorList>
            <person name="Rivera-Colon A.G."/>
            <person name="Rayamajhi N."/>
            <person name="Minhas B.F."/>
            <person name="Madrigal G."/>
            <person name="Bilyk K.T."/>
            <person name="Yoon V."/>
            <person name="Hune M."/>
            <person name="Gregory S."/>
            <person name="Cheng C.H.C."/>
            <person name="Catchen J.M."/>
        </authorList>
    </citation>
    <scope>NUCLEOTIDE SEQUENCE [LARGE SCALE GENOMIC DNA]</scope>
    <source>
        <tissue evidence="2">White muscle</tissue>
    </source>
</reference>
<dbReference type="AlphaFoldDB" id="A0AAN8CH27"/>
<feature type="compositionally biased region" description="Low complexity" evidence="1">
    <location>
        <begin position="145"/>
        <end position="159"/>
    </location>
</feature>
<name>A0AAN8CH27_CHAGU</name>
<evidence type="ECO:0000313" key="3">
    <source>
        <dbReference type="Proteomes" id="UP001331515"/>
    </source>
</evidence>
<evidence type="ECO:0000256" key="1">
    <source>
        <dbReference type="SAM" id="MobiDB-lite"/>
    </source>
</evidence>
<feature type="region of interest" description="Disordered" evidence="1">
    <location>
        <begin position="103"/>
        <end position="184"/>
    </location>
</feature>
<comment type="caution">
    <text evidence="2">The sequence shown here is derived from an EMBL/GenBank/DDBJ whole genome shotgun (WGS) entry which is preliminary data.</text>
</comment>